<keyword evidence="16" id="KW-0175">Coiled coil</keyword>
<comment type="subunit">
    <text evidence="15">F-type ATPases have 2 components, CF(1) - the catalytic core - and CF(0) - the membrane proton channel. CF(1) and CF(0) have multiple subunits.</text>
</comment>
<dbReference type="GO" id="GO:0015078">
    <property type="term" value="F:proton transmembrane transporter activity"/>
    <property type="evidence" value="ECO:0007669"/>
    <property type="project" value="InterPro"/>
</dbReference>
<dbReference type="Pfam" id="PF05680">
    <property type="entry name" value="ATP-synt_E"/>
    <property type="match status" value="1"/>
</dbReference>
<dbReference type="GO" id="GO:0005743">
    <property type="term" value="C:mitochondrial inner membrane"/>
    <property type="evidence" value="ECO:0007669"/>
    <property type="project" value="UniProtKB-SubCell"/>
</dbReference>
<dbReference type="PANTHER" id="PTHR12427:SF1">
    <property type="entry name" value="ATP SYNTHASE SUBUNIT E, MITOCHONDRIAL"/>
    <property type="match status" value="1"/>
</dbReference>
<organism evidence="17 18">
    <name type="scientific">Xenopus laevis</name>
    <name type="common">African clawed frog</name>
    <dbReference type="NCBI Taxonomy" id="8355"/>
    <lineage>
        <taxon>Eukaryota</taxon>
        <taxon>Metazoa</taxon>
        <taxon>Chordata</taxon>
        <taxon>Craniata</taxon>
        <taxon>Vertebrata</taxon>
        <taxon>Euteleostomi</taxon>
        <taxon>Amphibia</taxon>
        <taxon>Batrachia</taxon>
        <taxon>Anura</taxon>
        <taxon>Pipoidea</taxon>
        <taxon>Pipidae</taxon>
        <taxon>Xenopodinae</taxon>
        <taxon>Xenopus</taxon>
        <taxon>Xenopus</taxon>
    </lineage>
</organism>
<dbReference type="PANTHER" id="PTHR12427">
    <property type="entry name" value="ATP SYNTHASE E CHAIN, MITOCHONDRIAL"/>
    <property type="match status" value="1"/>
</dbReference>
<evidence type="ECO:0000256" key="10">
    <source>
        <dbReference type="ARBA" id="ARBA00023136"/>
    </source>
</evidence>
<evidence type="ECO:0000256" key="5">
    <source>
        <dbReference type="ARBA" id="ARBA00022781"/>
    </source>
</evidence>
<evidence type="ECO:0000256" key="14">
    <source>
        <dbReference type="ARBA" id="ARBA00074682"/>
    </source>
</evidence>
<evidence type="ECO:0000256" key="2">
    <source>
        <dbReference type="ARBA" id="ARBA00007333"/>
    </source>
</evidence>
<keyword evidence="7" id="KW-0007">Acetylation</keyword>
<dbReference type="GO" id="GO:0015986">
    <property type="term" value="P:proton motive force-driven ATP synthesis"/>
    <property type="evidence" value="ECO:0007669"/>
    <property type="project" value="InterPro"/>
</dbReference>
<evidence type="ECO:0000256" key="15">
    <source>
        <dbReference type="RuleBase" id="RU367005"/>
    </source>
</evidence>
<evidence type="ECO:0000256" key="16">
    <source>
        <dbReference type="SAM" id="Coils"/>
    </source>
</evidence>
<proteinExistence type="inferred from homology"/>
<comment type="subunit">
    <text evidence="13">Component of the ATP synthase complex composed at least of ATP5F1A/subunit alpha, ATP5F1B/subunit beta, ATP5MC1/subunit c (homooctomer), MT-ATP6/subunit a, MT-ATP8/subunit 8, ATP5ME/subunit e, ATP5MF/subunit f, ATP5MG/subunit g, ATP5MK/subunit k, ATP5MJ/subunit j, ATP5F1C/subunit gamma, ATP5F1D/subunit delta, ATP5F1E/subunit epsilon, ATP5PF/subunit F6, ATP5PB/subunit b, ATP5PD/subunit d, ATP5PO/subunit OSCP. ATP synthase complex consists of a soluble F(1) head domain (subunits alpha(3) and beta(3)) - the catalytic core - and a membrane F(0) domain - the membrane proton channel (subunits c, a, 8, e, f, g, k and j). These two domains are linked by a central stalk (subunits gamma, delta, and epsilon) rotating inside the F1 region and a stationary peripheral stalk (subunits F6, b, d, and OSCP).</text>
</comment>
<keyword evidence="8 15" id="KW-0406">Ion transport</keyword>
<comment type="subcellular location">
    <subcellularLocation>
        <location evidence="1 15">Mitochondrion inner membrane</location>
    </subcellularLocation>
</comment>
<evidence type="ECO:0000256" key="13">
    <source>
        <dbReference type="ARBA" id="ARBA00064647"/>
    </source>
</evidence>
<keyword evidence="5 15" id="KW-0375">Hydrogen ion transport</keyword>
<evidence type="ECO:0000256" key="12">
    <source>
        <dbReference type="ARBA" id="ARBA00057306"/>
    </source>
</evidence>
<evidence type="ECO:0000313" key="18">
    <source>
        <dbReference type="Proteomes" id="UP000694892"/>
    </source>
</evidence>
<gene>
    <name evidence="17" type="ORF">XELAEV_18009743mg</name>
</gene>
<evidence type="ECO:0000256" key="6">
    <source>
        <dbReference type="ARBA" id="ARBA00022792"/>
    </source>
</evidence>
<keyword evidence="4 15" id="KW-0138">CF(0)</keyword>
<dbReference type="OMA" id="CWRIFET"/>
<evidence type="ECO:0000256" key="11">
    <source>
        <dbReference type="ARBA" id="ARBA00023310"/>
    </source>
</evidence>
<reference evidence="18" key="1">
    <citation type="journal article" date="2016" name="Nature">
        <title>Genome evolution in the allotetraploid frog Xenopus laevis.</title>
        <authorList>
            <person name="Session A.M."/>
            <person name="Uno Y."/>
            <person name="Kwon T."/>
            <person name="Chapman J.A."/>
            <person name="Toyoda A."/>
            <person name="Takahashi S."/>
            <person name="Fukui A."/>
            <person name="Hikosaka A."/>
            <person name="Suzuki A."/>
            <person name="Kondo M."/>
            <person name="van Heeringen S.J."/>
            <person name="Quigley I."/>
            <person name="Heinz S."/>
            <person name="Ogino H."/>
            <person name="Ochi H."/>
            <person name="Hellsten U."/>
            <person name="Lyons J.B."/>
            <person name="Simakov O."/>
            <person name="Putnam N."/>
            <person name="Stites J."/>
            <person name="Kuroki Y."/>
            <person name="Tanaka T."/>
            <person name="Michiue T."/>
            <person name="Watanabe M."/>
            <person name="Bogdanovic O."/>
            <person name="Lister R."/>
            <person name="Georgiou G."/>
            <person name="Paranjpe S.S."/>
            <person name="van Kruijsbergen I."/>
            <person name="Shu S."/>
            <person name="Carlson J."/>
            <person name="Kinoshita T."/>
            <person name="Ohta Y."/>
            <person name="Mawaribuchi S."/>
            <person name="Jenkins J."/>
            <person name="Grimwood J."/>
            <person name="Schmutz J."/>
            <person name="Mitros T."/>
            <person name="Mozaffari S.V."/>
            <person name="Suzuki Y."/>
            <person name="Haramoto Y."/>
            <person name="Yamamoto T.S."/>
            <person name="Takagi C."/>
            <person name="Heald R."/>
            <person name="Miller K."/>
            <person name="Haudenschild C."/>
            <person name="Kitzman J."/>
            <person name="Nakayama T."/>
            <person name="Izutsu Y."/>
            <person name="Robert J."/>
            <person name="Fortriede J."/>
            <person name="Burns K."/>
            <person name="Lotay V."/>
            <person name="Karimi K."/>
            <person name="Yasuoka Y."/>
            <person name="Dichmann D.S."/>
            <person name="Flajnik M.F."/>
            <person name="Houston D.W."/>
            <person name="Shendure J."/>
            <person name="DuPasquier L."/>
            <person name="Vize P.D."/>
            <person name="Zorn A.M."/>
            <person name="Ito M."/>
            <person name="Marcotte E.M."/>
            <person name="Wallingford J.B."/>
            <person name="Ito Y."/>
            <person name="Asashima M."/>
            <person name="Ueno N."/>
            <person name="Matsuda Y."/>
            <person name="Veenstra G.J."/>
            <person name="Fujiyama A."/>
            <person name="Harland R.M."/>
            <person name="Taira M."/>
            <person name="Rokhsar D.S."/>
        </authorList>
    </citation>
    <scope>NUCLEOTIDE SEQUENCE [LARGE SCALE GENOMIC DNA]</scope>
    <source>
        <strain evidence="18">J</strain>
    </source>
</reference>
<accession>A0A974DU63</accession>
<evidence type="ECO:0000256" key="8">
    <source>
        <dbReference type="ARBA" id="ARBA00023065"/>
    </source>
</evidence>
<evidence type="ECO:0000256" key="3">
    <source>
        <dbReference type="ARBA" id="ARBA00022448"/>
    </source>
</evidence>
<keyword evidence="11 15" id="KW-0066">ATP synthesis</keyword>
<dbReference type="AlphaFoldDB" id="A0A974DU63"/>
<comment type="similarity">
    <text evidence="2 15">Belongs to the ATPase e subunit family.</text>
</comment>
<dbReference type="GO" id="GO:0045259">
    <property type="term" value="C:proton-transporting ATP synthase complex"/>
    <property type="evidence" value="ECO:0007669"/>
    <property type="project" value="UniProtKB-UniRule"/>
</dbReference>
<name>A0A974DU63_XENLA</name>
<feature type="coiled-coil region" evidence="16">
    <location>
        <begin position="36"/>
        <end position="67"/>
    </location>
</feature>
<dbReference type="Proteomes" id="UP000694892">
    <property type="component" value="Chromosome 1S"/>
</dbReference>
<evidence type="ECO:0000256" key="4">
    <source>
        <dbReference type="ARBA" id="ARBA00022547"/>
    </source>
</evidence>
<keyword evidence="6 15" id="KW-0999">Mitochondrion inner membrane</keyword>
<evidence type="ECO:0000256" key="1">
    <source>
        <dbReference type="ARBA" id="ARBA00004273"/>
    </source>
</evidence>
<dbReference type="EMBL" id="CM004467">
    <property type="protein sequence ID" value="OCT97515.1"/>
    <property type="molecule type" value="Genomic_DNA"/>
</dbReference>
<dbReference type="InterPro" id="IPR008386">
    <property type="entry name" value="ATP_synth_F0_esu_mt"/>
</dbReference>
<protein>
    <recommendedName>
        <fullName evidence="14 15">ATP synthase F(0) complex subunit e, mitochondrial</fullName>
    </recommendedName>
</protein>
<evidence type="ECO:0000313" key="17">
    <source>
        <dbReference type="EMBL" id="OCT97515.1"/>
    </source>
</evidence>
<sequence length="71" mass="8133">MVPPVQVSPLIKFARYSALLVGIIYGTKRYDYLKPIAEEERKVEAEEKIKREEAERIAKELAAANEDTILK</sequence>
<keyword evidence="3 15" id="KW-0813">Transport</keyword>
<evidence type="ECO:0000256" key="7">
    <source>
        <dbReference type="ARBA" id="ARBA00022990"/>
    </source>
</evidence>
<evidence type="ECO:0000256" key="9">
    <source>
        <dbReference type="ARBA" id="ARBA00023128"/>
    </source>
</evidence>
<keyword evidence="9 15" id="KW-0496">Mitochondrion</keyword>
<keyword evidence="10" id="KW-0472">Membrane</keyword>
<comment type="function">
    <text evidence="12 15">Subunit e, of the mitochondrial membrane ATP synthase complex (F(1)F(0) ATP synthase or Complex V) that produces ATP from ADP in the presence of a proton gradient across the membrane which is generated by electron transport complexes of the respiratory chain. ATP synthase complex consist of a soluble F(1) head domain - the catalytic core - and a membrane F(1) domain - the membrane proton channel. These two domains are linked by a central stalk rotating inside the F(1) region and a stationary peripheral stalk. During catalysis, ATP synthesis in the catalytic domain of F(1) is coupled via a rotary mechanism of the central stalk subunits to proton translocation. In vivo, can only synthesize ATP although its ATP hydrolase activity can be activated artificially in vitro. Part of the complex F(0) domain.</text>
</comment>